<keyword evidence="3" id="KW-1185">Reference proteome</keyword>
<evidence type="ECO:0000313" key="3">
    <source>
        <dbReference type="Proteomes" id="UP000595237"/>
    </source>
</evidence>
<dbReference type="EMBL" id="CP068149">
    <property type="protein sequence ID" value="QQU58007.1"/>
    <property type="molecule type" value="Genomic_DNA"/>
</dbReference>
<reference evidence="1 3" key="1">
    <citation type="submission" date="2021-01" db="EMBL/GenBank/DDBJ databases">
        <title>FDA dAtabase for Regulatory Grade micrObial Sequences (FDA-ARGOS): Supporting development and validation of Infectious Disease Dx tests.</title>
        <authorList>
            <person name="Blissenbach B."/>
            <person name="Krut O."/>
            <person name="Tallon L."/>
            <person name="Sadzewicz L."/>
            <person name="Zhao X."/>
            <person name="Boylan J."/>
            <person name="Ott S."/>
            <person name="Bowen H."/>
            <person name="Vavikolanu K."/>
            <person name="Mehta A."/>
            <person name="Aluvathingal J."/>
            <person name="Nadendla S."/>
            <person name="Yan Y."/>
            <person name="Sichtig H."/>
        </authorList>
    </citation>
    <scope>NUCLEOTIDE SEQUENCE [LARGE SCALE GENOMIC DNA]</scope>
    <source>
        <strain evidence="1 3">FDAARGOS_1081</strain>
        <plasmid evidence="1 3">unnamed</plasmid>
    </source>
</reference>
<keyword evidence="1" id="KW-0614">Plasmid</keyword>
<gene>
    <name evidence="2" type="ORF">I6I38_25145</name>
    <name evidence="1" type="ORF">I6I38_25715</name>
</gene>
<dbReference type="Proteomes" id="UP000595237">
    <property type="component" value="Plasmid unnamed"/>
</dbReference>
<protein>
    <submittedName>
        <fullName evidence="1">Uncharacterized protein</fullName>
    </submittedName>
</protein>
<evidence type="ECO:0000313" key="2">
    <source>
        <dbReference type="EMBL" id="QQU58044.1"/>
    </source>
</evidence>
<accession>A0ABX7DBK0</accession>
<organism evidence="1 3">
    <name type="scientific">Serratia liquefaciens</name>
    <dbReference type="NCBI Taxonomy" id="614"/>
    <lineage>
        <taxon>Bacteria</taxon>
        <taxon>Pseudomonadati</taxon>
        <taxon>Pseudomonadota</taxon>
        <taxon>Gammaproteobacteria</taxon>
        <taxon>Enterobacterales</taxon>
        <taxon>Yersiniaceae</taxon>
        <taxon>Serratia</taxon>
    </lineage>
</organism>
<proteinExistence type="predicted"/>
<evidence type="ECO:0000313" key="1">
    <source>
        <dbReference type="EMBL" id="QQU58007.1"/>
    </source>
</evidence>
<sequence length="291" mass="34229">MATLFIDLLIKPRKRFRLKTTSQDDLTQQLVRYVQHHYIRQTGWELYKYGRSWGNLCHVVPTPFVAWLETHKDNPRAAEIVESCKVYLCSEEGAVDPSIAVYIPLSWLCITIPPMNEVLREHWQTRIGTVLSDPLPVSVSTLKPSDYYLLCEGRAIPNVWQHHFELCMRNSMPFIVLWHFPPKQARFVTRYDILFSWEPLVKSHLHVFENPEYPDIAKIITKRITQLLKERRHLEGFKRVTLQNVLGEGQINILKLSFEAAEQLTLDLVKMLQLMIDEIELKLRKKTIRMP</sequence>
<name>A0ABX7DBK0_SERLI</name>
<geneLocation type="plasmid" evidence="1 3">
    <name>unnamed</name>
</geneLocation>
<dbReference type="EMBL" id="CP068149">
    <property type="protein sequence ID" value="QQU58044.1"/>
    <property type="molecule type" value="Genomic_DNA"/>
</dbReference>
<dbReference type="RefSeq" id="WP_201896553.1">
    <property type="nucleotide sequence ID" value="NZ_CP068149.1"/>
</dbReference>